<protein>
    <submittedName>
        <fullName evidence="1">Uncharacterized protein</fullName>
    </submittedName>
</protein>
<dbReference type="OrthoDB" id="5103279at2759"/>
<dbReference type="Proteomes" id="UP000605986">
    <property type="component" value="Unassembled WGS sequence"/>
</dbReference>
<evidence type="ECO:0000313" key="1">
    <source>
        <dbReference type="EMBL" id="KAF4428965.1"/>
    </source>
</evidence>
<reference evidence="1" key="1">
    <citation type="submission" date="2020-01" db="EMBL/GenBank/DDBJ databases">
        <title>Identification and distribution of gene clusters putatively required for synthesis of sphingolipid metabolism inhibitors in phylogenetically diverse species of the filamentous fungus Fusarium.</title>
        <authorList>
            <person name="Kim H.-S."/>
            <person name="Busman M."/>
            <person name="Brown D.W."/>
            <person name="Divon H."/>
            <person name="Uhlig S."/>
            <person name="Proctor R.H."/>
        </authorList>
    </citation>
    <scope>NUCLEOTIDE SEQUENCE</scope>
    <source>
        <strain evidence="1">NRRL 53441</strain>
    </source>
</reference>
<dbReference type="AlphaFoldDB" id="A0A8H4JHU0"/>
<gene>
    <name evidence="1" type="ORF">F53441_14025</name>
</gene>
<accession>A0A8H4JHU0</accession>
<sequence>MHYNSYNAAATTIATTCRLPILFLLNCTNTDSKQNIESESLHCKNACSYYYPLHLRRSGRDFFAAETEPYSVYLYEDEECKKQVSSVGDDVAVDYEDLESKFSVPIRSFKFEHPNAGPLRCGFQLGIRKDTNTCTSYDPYSFSGHCYRFLGNPGVPRPAIKSWFAWKFPCPE</sequence>
<proteinExistence type="predicted"/>
<dbReference type="EMBL" id="JAADJG010001015">
    <property type="protein sequence ID" value="KAF4428965.1"/>
    <property type="molecule type" value="Genomic_DNA"/>
</dbReference>
<name>A0A8H4JHU0_9HYPO</name>
<evidence type="ECO:0000313" key="2">
    <source>
        <dbReference type="Proteomes" id="UP000605986"/>
    </source>
</evidence>
<keyword evidence="2" id="KW-1185">Reference proteome</keyword>
<organism evidence="1 2">
    <name type="scientific">Fusarium austroafricanum</name>
    <dbReference type="NCBI Taxonomy" id="2364996"/>
    <lineage>
        <taxon>Eukaryota</taxon>
        <taxon>Fungi</taxon>
        <taxon>Dikarya</taxon>
        <taxon>Ascomycota</taxon>
        <taxon>Pezizomycotina</taxon>
        <taxon>Sordariomycetes</taxon>
        <taxon>Hypocreomycetidae</taxon>
        <taxon>Hypocreales</taxon>
        <taxon>Nectriaceae</taxon>
        <taxon>Fusarium</taxon>
        <taxon>Fusarium concolor species complex</taxon>
    </lineage>
</organism>
<comment type="caution">
    <text evidence="1">The sequence shown here is derived from an EMBL/GenBank/DDBJ whole genome shotgun (WGS) entry which is preliminary data.</text>
</comment>